<dbReference type="PANTHER" id="PTHR46349">
    <property type="entry name" value="CINGULIN-LIKE PROTEIN 1-RELATED"/>
    <property type="match status" value="1"/>
</dbReference>
<feature type="compositionally biased region" description="Low complexity" evidence="5">
    <location>
        <begin position="325"/>
        <end position="336"/>
    </location>
</feature>
<evidence type="ECO:0000256" key="5">
    <source>
        <dbReference type="SAM" id="MobiDB-lite"/>
    </source>
</evidence>
<keyword evidence="4" id="KW-0505">Motor protein</keyword>
<feature type="region of interest" description="Disordered" evidence="5">
    <location>
        <begin position="437"/>
        <end position="464"/>
    </location>
</feature>
<dbReference type="SUPFAM" id="SSF140383">
    <property type="entry name" value="BSD domain-like"/>
    <property type="match status" value="1"/>
</dbReference>
<feature type="region of interest" description="Disordered" evidence="5">
    <location>
        <begin position="616"/>
        <end position="677"/>
    </location>
</feature>
<feature type="compositionally biased region" description="Polar residues" evidence="5">
    <location>
        <begin position="633"/>
        <end position="642"/>
    </location>
</feature>
<sequence>MWAALKADMTEFVTTVKAETTETLTALDQGLDDVNDEHNDASGAMIDLGTGMAIDNDDDDNKNAAPVPVPKQPPSKEEILEYLYSCEPVFRDPLTEHEEEAMNEFQLDEKTQEITKLLEEHPETLRATFEQLTSEVEYADFWNRYYCRLSEENLEETFANYYIEENEATGPSALSSVTNFLGGAVARLVEEGEEVQNRSGGASAKSALGFLTRGGRPPFVLNTAVSSDDDEEYEGEQQQDSFEDEEDFGWGEDSEEEEEDDDENEGDYDGGGEVVEFKDTEKEDLKQKLAQAMEERHQLQKTIEMQTAEIKELKVKEAEDDKGHASATAEEAAAPADAALKQELDALKMELFEKESELAGLKLKMDDNNMEHQHQSEEISEEMQVHLNEKDGKIASLEAQLNSFQENASNANDALLAQTKQENEELQKSMNDFVHRWQDQEAKNTASAQALEKSQAENEELGEEVQSLKDQLAALQKDLQIANSAAAVAASSQGDDTGNNALQEELLQAKQQVSTLQQEASSVKSQLEGLQKENQELVSQLQASQSKEQDLIKNLDQAKALLQQAANDAAGMDTLTQDKEALAAELQAEKVRQASLQEELQSTKALLLQTQVELENAKTQQQTQSELLETKTHSSAGSQSTGIKVPEPAALVPDVGDDGGGGDEDVEADADDWGDDW</sequence>
<dbReference type="InterPro" id="IPR035925">
    <property type="entry name" value="BSD_dom_sf"/>
</dbReference>
<comment type="subcellular location">
    <subcellularLocation>
        <location evidence="1">Cytoplasm</location>
    </subcellularLocation>
</comment>
<accession>A0AAD2JP07</accession>
<evidence type="ECO:0000256" key="2">
    <source>
        <dbReference type="ARBA" id="ARBA00022490"/>
    </source>
</evidence>
<feature type="compositionally biased region" description="Acidic residues" evidence="5">
    <location>
        <begin position="227"/>
        <end position="270"/>
    </location>
</feature>
<reference evidence="7" key="1">
    <citation type="submission" date="2023-08" db="EMBL/GenBank/DDBJ databases">
        <authorList>
            <person name="Audoor S."/>
            <person name="Bilcke G."/>
        </authorList>
    </citation>
    <scope>NUCLEOTIDE SEQUENCE</scope>
</reference>
<protein>
    <recommendedName>
        <fullName evidence="6">BSD domain-containing protein</fullName>
    </recommendedName>
</protein>
<feature type="domain" description="BSD" evidence="6">
    <location>
        <begin position="101"/>
        <end position="153"/>
    </location>
</feature>
<keyword evidence="2" id="KW-0963">Cytoplasm</keyword>
<dbReference type="AlphaFoldDB" id="A0AAD2JP07"/>
<gene>
    <name evidence="7" type="ORF">CYCCA115_LOCUS23122</name>
</gene>
<evidence type="ECO:0000313" key="7">
    <source>
        <dbReference type="EMBL" id="CAJ1968189.1"/>
    </source>
</evidence>
<dbReference type="PANTHER" id="PTHR46349:SF6">
    <property type="entry name" value="MYOSIN-6-LIKE"/>
    <property type="match status" value="1"/>
</dbReference>
<feature type="region of interest" description="Disordered" evidence="5">
    <location>
        <begin position="317"/>
        <end position="336"/>
    </location>
</feature>
<feature type="compositionally biased region" description="Acidic residues" evidence="5">
    <location>
        <begin position="655"/>
        <end position="677"/>
    </location>
</feature>
<comment type="caution">
    <text evidence="7">The sequence shown here is derived from an EMBL/GenBank/DDBJ whole genome shotgun (WGS) entry which is preliminary data.</text>
</comment>
<keyword evidence="3" id="KW-0518">Myosin</keyword>
<keyword evidence="8" id="KW-1185">Reference proteome</keyword>
<organism evidence="7 8">
    <name type="scientific">Cylindrotheca closterium</name>
    <dbReference type="NCBI Taxonomy" id="2856"/>
    <lineage>
        <taxon>Eukaryota</taxon>
        <taxon>Sar</taxon>
        <taxon>Stramenopiles</taxon>
        <taxon>Ochrophyta</taxon>
        <taxon>Bacillariophyta</taxon>
        <taxon>Bacillariophyceae</taxon>
        <taxon>Bacillariophycidae</taxon>
        <taxon>Bacillariales</taxon>
        <taxon>Bacillariaceae</taxon>
        <taxon>Cylindrotheca</taxon>
    </lineage>
</organism>
<evidence type="ECO:0000256" key="4">
    <source>
        <dbReference type="ARBA" id="ARBA00023175"/>
    </source>
</evidence>
<proteinExistence type="predicted"/>
<evidence type="ECO:0000256" key="3">
    <source>
        <dbReference type="ARBA" id="ARBA00023123"/>
    </source>
</evidence>
<feature type="compositionally biased region" description="Low complexity" evidence="5">
    <location>
        <begin position="618"/>
        <end position="627"/>
    </location>
</feature>
<evidence type="ECO:0000259" key="6">
    <source>
        <dbReference type="PROSITE" id="PS50858"/>
    </source>
</evidence>
<feature type="region of interest" description="Disordered" evidence="5">
    <location>
        <begin position="364"/>
        <end position="391"/>
    </location>
</feature>
<evidence type="ECO:0000313" key="8">
    <source>
        <dbReference type="Proteomes" id="UP001295423"/>
    </source>
</evidence>
<dbReference type="GO" id="GO:0005923">
    <property type="term" value="C:bicellular tight junction"/>
    <property type="evidence" value="ECO:0007669"/>
    <property type="project" value="TreeGrafter"/>
</dbReference>
<dbReference type="EMBL" id="CAKOGP040002369">
    <property type="protein sequence ID" value="CAJ1968189.1"/>
    <property type="molecule type" value="Genomic_DNA"/>
</dbReference>
<dbReference type="Proteomes" id="UP001295423">
    <property type="component" value="Unassembled WGS sequence"/>
</dbReference>
<dbReference type="Gene3D" id="1.10.3970.10">
    <property type="entry name" value="BSD domain"/>
    <property type="match status" value="1"/>
</dbReference>
<dbReference type="InterPro" id="IPR005607">
    <property type="entry name" value="BSD_dom"/>
</dbReference>
<dbReference type="PROSITE" id="PS50858">
    <property type="entry name" value="BSD"/>
    <property type="match status" value="1"/>
</dbReference>
<evidence type="ECO:0000256" key="1">
    <source>
        <dbReference type="ARBA" id="ARBA00004496"/>
    </source>
</evidence>
<name>A0AAD2JP07_9STRA</name>
<feature type="region of interest" description="Disordered" evidence="5">
    <location>
        <begin position="220"/>
        <end position="283"/>
    </location>
</feature>
<dbReference type="Pfam" id="PF03909">
    <property type="entry name" value="BSD"/>
    <property type="match status" value="1"/>
</dbReference>